<evidence type="ECO:0000313" key="2">
    <source>
        <dbReference type="Proteomes" id="UP000596742"/>
    </source>
</evidence>
<comment type="caution">
    <text evidence="1">The sequence shown here is derived from an EMBL/GenBank/DDBJ whole genome shotgun (WGS) entry which is preliminary data.</text>
</comment>
<sequence>MADSKFCTGCQRGEEDVNAEAWCSDCSELVCKVRARVHDKMSPYHKLVPLKEIPQLSTSPLYLSKDCKNLPDEKILLYSCQHDKVKCGSCVTVSHQNCKPIISIEKAAKGVKIVKFLDADTHQQELEIREIPVLTYHPSESIIN</sequence>
<keyword evidence="2" id="KW-1185">Reference proteome</keyword>
<name>A0A8B6F7G5_MYTGA</name>
<reference evidence="1" key="1">
    <citation type="submission" date="2018-11" db="EMBL/GenBank/DDBJ databases">
        <authorList>
            <person name="Alioto T."/>
            <person name="Alioto T."/>
        </authorList>
    </citation>
    <scope>NUCLEOTIDE SEQUENCE</scope>
</reference>
<gene>
    <name evidence="1" type="ORF">MGAL_10B036746</name>
</gene>
<accession>A0A8B6F7G5</accession>
<proteinExistence type="predicted"/>
<evidence type="ECO:0008006" key="3">
    <source>
        <dbReference type="Google" id="ProtNLM"/>
    </source>
</evidence>
<dbReference type="Proteomes" id="UP000596742">
    <property type="component" value="Unassembled WGS sequence"/>
</dbReference>
<dbReference type="EMBL" id="UYJE01006196">
    <property type="protein sequence ID" value="VDI43839.1"/>
    <property type="molecule type" value="Genomic_DNA"/>
</dbReference>
<evidence type="ECO:0000313" key="1">
    <source>
        <dbReference type="EMBL" id="VDI43839.1"/>
    </source>
</evidence>
<protein>
    <recommendedName>
        <fullName evidence="3">B box-type domain-containing protein</fullName>
    </recommendedName>
</protein>
<dbReference type="AlphaFoldDB" id="A0A8B6F7G5"/>
<organism evidence="1 2">
    <name type="scientific">Mytilus galloprovincialis</name>
    <name type="common">Mediterranean mussel</name>
    <dbReference type="NCBI Taxonomy" id="29158"/>
    <lineage>
        <taxon>Eukaryota</taxon>
        <taxon>Metazoa</taxon>
        <taxon>Spiralia</taxon>
        <taxon>Lophotrochozoa</taxon>
        <taxon>Mollusca</taxon>
        <taxon>Bivalvia</taxon>
        <taxon>Autobranchia</taxon>
        <taxon>Pteriomorphia</taxon>
        <taxon>Mytilida</taxon>
        <taxon>Mytiloidea</taxon>
        <taxon>Mytilidae</taxon>
        <taxon>Mytilinae</taxon>
        <taxon>Mytilus</taxon>
    </lineage>
</organism>
<dbReference type="Gene3D" id="3.30.160.60">
    <property type="entry name" value="Classic Zinc Finger"/>
    <property type="match status" value="1"/>
</dbReference>
<dbReference type="OrthoDB" id="6270329at2759"/>